<reference evidence="1" key="1">
    <citation type="submission" date="2018-06" db="EMBL/GenBank/DDBJ databases">
        <authorList>
            <person name="Zhirakovskaya E."/>
        </authorList>
    </citation>
    <scope>NUCLEOTIDE SEQUENCE</scope>
</reference>
<dbReference type="InterPro" id="IPR015813">
    <property type="entry name" value="Pyrv/PenolPyrv_kinase-like_dom"/>
</dbReference>
<dbReference type="InterPro" id="IPR018523">
    <property type="entry name" value="Isocitrate_lyase_ph_CS"/>
</dbReference>
<dbReference type="EMBL" id="UOEM01000043">
    <property type="protein sequence ID" value="VAW12385.1"/>
    <property type="molecule type" value="Genomic_DNA"/>
</dbReference>
<evidence type="ECO:0000313" key="1">
    <source>
        <dbReference type="EMBL" id="VAW12385.1"/>
    </source>
</evidence>
<sequence length="301" mass="32727">MRKTTLFKQLINDPEILLLPGIHDVLSARIGEAAGFKAMTGGGYSASATLIGQPDTSQLSLTEMADHYSRICDCIEVPFFGDGDTGFGNVTNVARTVRAYERAGLAGMFIEDQVFPKRCGHMAGKDVIPAAEMIAKLKAALDARRDPDFVIMARTDANAVNGLDDALERMALYREAGADLLFVEAPRNIDEMRRICTELNGPNLANMIEGGATPVLPLDELARIGFAAVTYPVAATFVVAKAMQAFMAHMAKHGTSLGFDPEMLRFDQFNEIIGLKGLRDREEACLTYASRLMANDNNKDV</sequence>
<dbReference type="PANTHER" id="PTHR42905:SF5">
    <property type="entry name" value="CARBOXYVINYL-CARBOXYPHOSPHONATE PHOSPHORYLMUTASE, CHLOROPLASTIC"/>
    <property type="match status" value="1"/>
</dbReference>
<protein>
    <submittedName>
        <fullName evidence="1">Methylisocitrate lyase</fullName>
        <ecNumber evidence="1">4.1.3.30</ecNumber>
    </submittedName>
</protein>
<dbReference type="AlphaFoldDB" id="A0A3B0T205"/>
<dbReference type="InterPro" id="IPR040442">
    <property type="entry name" value="Pyrv_kinase-like_dom_sf"/>
</dbReference>
<dbReference type="GO" id="GO:0046421">
    <property type="term" value="F:methylisocitrate lyase activity"/>
    <property type="evidence" value="ECO:0007669"/>
    <property type="project" value="UniProtKB-EC"/>
</dbReference>
<dbReference type="CDD" id="cd00377">
    <property type="entry name" value="ICL_PEPM"/>
    <property type="match status" value="1"/>
</dbReference>
<dbReference type="Gene3D" id="3.20.20.60">
    <property type="entry name" value="Phosphoenolpyruvate-binding domains"/>
    <property type="match status" value="1"/>
</dbReference>
<dbReference type="PROSITE" id="PS00161">
    <property type="entry name" value="ISOCITRATE_LYASE"/>
    <property type="match status" value="1"/>
</dbReference>
<gene>
    <name evidence="1" type="ORF">MNBD_ALPHA09-122</name>
</gene>
<name>A0A3B0T205_9ZZZZ</name>
<accession>A0A3B0T205</accession>
<organism evidence="1">
    <name type="scientific">hydrothermal vent metagenome</name>
    <dbReference type="NCBI Taxonomy" id="652676"/>
    <lineage>
        <taxon>unclassified sequences</taxon>
        <taxon>metagenomes</taxon>
        <taxon>ecological metagenomes</taxon>
    </lineage>
</organism>
<dbReference type="Pfam" id="PF13714">
    <property type="entry name" value="PEP_mutase"/>
    <property type="match status" value="1"/>
</dbReference>
<dbReference type="InterPro" id="IPR039556">
    <property type="entry name" value="ICL/PEPM"/>
</dbReference>
<dbReference type="SUPFAM" id="SSF51621">
    <property type="entry name" value="Phosphoenolpyruvate/pyruvate domain"/>
    <property type="match status" value="1"/>
</dbReference>
<keyword evidence="1" id="KW-0456">Lyase</keyword>
<dbReference type="EC" id="4.1.3.30" evidence="1"/>
<dbReference type="PANTHER" id="PTHR42905">
    <property type="entry name" value="PHOSPHOENOLPYRUVATE CARBOXYLASE"/>
    <property type="match status" value="1"/>
</dbReference>
<proteinExistence type="predicted"/>